<dbReference type="InterPro" id="IPR029055">
    <property type="entry name" value="Ntn_hydrolases_N"/>
</dbReference>
<reference evidence="4 5" key="1">
    <citation type="submission" date="2024-09" db="EMBL/GenBank/DDBJ databases">
        <title>Laminarin stimulates single cell rates of sulfate reduction while oxygen inhibits transcriptomic activity in coastal marine sediment.</title>
        <authorList>
            <person name="Lindsay M."/>
            <person name="Orcutt B."/>
            <person name="Emerson D."/>
            <person name="Stepanauskas R."/>
            <person name="D'Angelo T."/>
        </authorList>
    </citation>
    <scope>NUCLEOTIDE SEQUENCE [LARGE SCALE GENOMIC DNA]</scope>
    <source>
        <strain evidence="4">SAG AM-311-K15</strain>
    </source>
</reference>
<keyword evidence="3 4" id="KW-0378">Hydrolase</keyword>
<dbReference type="InterPro" id="IPR023333">
    <property type="entry name" value="Proteasome_suB-type"/>
</dbReference>
<dbReference type="SUPFAM" id="SSF56235">
    <property type="entry name" value="N-terminal nucleophile aminohydrolases (Ntn hydrolases)"/>
    <property type="match status" value="1"/>
</dbReference>
<gene>
    <name evidence="4" type="ORF">ACFL27_27020</name>
</gene>
<organism evidence="4 5">
    <name type="scientific">candidate division CSSED10-310 bacterium</name>
    <dbReference type="NCBI Taxonomy" id="2855610"/>
    <lineage>
        <taxon>Bacteria</taxon>
        <taxon>Bacteria division CSSED10-310</taxon>
    </lineage>
</organism>
<dbReference type="EMBL" id="JBHPBY010000625">
    <property type="protein sequence ID" value="MFC1853853.1"/>
    <property type="molecule type" value="Genomic_DNA"/>
</dbReference>
<evidence type="ECO:0000256" key="3">
    <source>
        <dbReference type="ARBA" id="ARBA00022801"/>
    </source>
</evidence>
<evidence type="ECO:0000313" key="4">
    <source>
        <dbReference type="EMBL" id="MFC1853853.1"/>
    </source>
</evidence>
<name>A0ABV6Z5X4_UNCC1</name>
<accession>A0ABV6Z5X4</accession>
<keyword evidence="1" id="KW-0963">Cytoplasm</keyword>
<dbReference type="Gene3D" id="3.60.20.10">
    <property type="entry name" value="Glutamine Phosphoribosylpyrophosphate, subunit 1, domain 1"/>
    <property type="match status" value="1"/>
</dbReference>
<proteinExistence type="predicted"/>
<keyword evidence="5" id="KW-1185">Reference proteome</keyword>
<dbReference type="Pfam" id="PF00227">
    <property type="entry name" value="Proteasome"/>
    <property type="match status" value="1"/>
</dbReference>
<dbReference type="PANTHER" id="PTHR32194:SF0">
    <property type="entry name" value="ATP-DEPENDENT PROTEASE SUBUNIT HSLV"/>
    <property type="match status" value="1"/>
</dbReference>
<evidence type="ECO:0000256" key="1">
    <source>
        <dbReference type="ARBA" id="ARBA00022490"/>
    </source>
</evidence>
<sequence length="89" mass="9651">MSLHGTTVVSVRRGDKVALAGDGQVTLGNAMIVKHKAVKVRKIFNDAVLTGFAGAVADSFSLLTRFEAKLEQYSGQLYRAAVELAKDWR</sequence>
<evidence type="ECO:0000256" key="2">
    <source>
        <dbReference type="ARBA" id="ARBA00022670"/>
    </source>
</evidence>
<keyword evidence="2" id="KW-0645">Protease</keyword>
<comment type="caution">
    <text evidence="4">The sequence shown here is derived from an EMBL/GenBank/DDBJ whole genome shotgun (WGS) entry which is preliminary data.</text>
</comment>
<dbReference type="GO" id="GO:0016787">
    <property type="term" value="F:hydrolase activity"/>
    <property type="evidence" value="ECO:0007669"/>
    <property type="project" value="UniProtKB-KW"/>
</dbReference>
<feature type="non-terminal residue" evidence="4">
    <location>
        <position position="89"/>
    </location>
</feature>
<dbReference type="EC" id="3.4.25.1" evidence="4"/>
<evidence type="ECO:0000313" key="5">
    <source>
        <dbReference type="Proteomes" id="UP001594351"/>
    </source>
</evidence>
<dbReference type="PROSITE" id="PS51476">
    <property type="entry name" value="PROTEASOME_BETA_2"/>
    <property type="match status" value="1"/>
</dbReference>
<dbReference type="Proteomes" id="UP001594351">
    <property type="component" value="Unassembled WGS sequence"/>
</dbReference>
<dbReference type="PANTHER" id="PTHR32194">
    <property type="entry name" value="METALLOPROTEASE TLDD"/>
    <property type="match status" value="1"/>
</dbReference>
<dbReference type="InterPro" id="IPR001353">
    <property type="entry name" value="Proteasome_sua/b"/>
</dbReference>
<protein>
    <submittedName>
        <fullName evidence="4">HslU--HslV peptidase proteolytic subunit</fullName>
        <ecNumber evidence="4">3.4.25.1</ecNumber>
    </submittedName>
</protein>